<dbReference type="PANTHER" id="PTHR11559">
    <property type="entry name" value="CARBOXYLESTERASE"/>
    <property type="match status" value="1"/>
</dbReference>
<keyword evidence="1" id="KW-0732">Signal</keyword>
<name>A0A4Y7TBE1_COPMI</name>
<dbReference type="InterPro" id="IPR002018">
    <property type="entry name" value="CarbesteraseB"/>
</dbReference>
<keyword evidence="4" id="KW-1185">Reference proteome</keyword>
<evidence type="ECO:0000259" key="2">
    <source>
        <dbReference type="Pfam" id="PF00135"/>
    </source>
</evidence>
<feature type="domain" description="Carboxylesterase type B" evidence="2">
    <location>
        <begin position="40"/>
        <end position="122"/>
    </location>
</feature>
<keyword evidence="3" id="KW-0378">Hydrolase</keyword>
<accession>A0A4Y7TBE1</accession>
<protein>
    <submittedName>
        <fullName evidence="3">Alpha/beta-hydrolase</fullName>
    </submittedName>
</protein>
<evidence type="ECO:0000256" key="1">
    <source>
        <dbReference type="SAM" id="SignalP"/>
    </source>
</evidence>
<feature type="chain" id="PRO_5021396869" evidence="1">
    <location>
        <begin position="22"/>
        <end position="346"/>
    </location>
</feature>
<evidence type="ECO:0000313" key="4">
    <source>
        <dbReference type="Proteomes" id="UP000298030"/>
    </source>
</evidence>
<dbReference type="AlphaFoldDB" id="A0A4Y7TBE1"/>
<reference evidence="3 4" key="1">
    <citation type="journal article" date="2019" name="Nat. Ecol. Evol.">
        <title>Megaphylogeny resolves global patterns of mushroom evolution.</title>
        <authorList>
            <person name="Varga T."/>
            <person name="Krizsan K."/>
            <person name="Foldi C."/>
            <person name="Dima B."/>
            <person name="Sanchez-Garcia M."/>
            <person name="Sanchez-Ramirez S."/>
            <person name="Szollosi G.J."/>
            <person name="Szarkandi J.G."/>
            <person name="Papp V."/>
            <person name="Albert L."/>
            <person name="Andreopoulos W."/>
            <person name="Angelini C."/>
            <person name="Antonin V."/>
            <person name="Barry K.W."/>
            <person name="Bougher N.L."/>
            <person name="Buchanan P."/>
            <person name="Buyck B."/>
            <person name="Bense V."/>
            <person name="Catcheside P."/>
            <person name="Chovatia M."/>
            <person name="Cooper J."/>
            <person name="Damon W."/>
            <person name="Desjardin D."/>
            <person name="Finy P."/>
            <person name="Geml J."/>
            <person name="Haridas S."/>
            <person name="Hughes K."/>
            <person name="Justo A."/>
            <person name="Karasinski D."/>
            <person name="Kautmanova I."/>
            <person name="Kiss B."/>
            <person name="Kocsube S."/>
            <person name="Kotiranta H."/>
            <person name="LaButti K.M."/>
            <person name="Lechner B.E."/>
            <person name="Liimatainen K."/>
            <person name="Lipzen A."/>
            <person name="Lukacs Z."/>
            <person name="Mihaltcheva S."/>
            <person name="Morgado L.N."/>
            <person name="Niskanen T."/>
            <person name="Noordeloos M.E."/>
            <person name="Ohm R.A."/>
            <person name="Ortiz-Santana B."/>
            <person name="Ovrebo C."/>
            <person name="Racz N."/>
            <person name="Riley R."/>
            <person name="Savchenko A."/>
            <person name="Shiryaev A."/>
            <person name="Soop K."/>
            <person name="Spirin V."/>
            <person name="Szebenyi C."/>
            <person name="Tomsovsky M."/>
            <person name="Tulloss R.E."/>
            <person name="Uehling J."/>
            <person name="Grigoriev I.V."/>
            <person name="Vagvolgyi C."/>
            <person name="Papp T."/>
            <person name="Martin F.M."/>
            <person name="Miettinen O."/>
            <person name="Hibbett D.S."/>
            <person name="Nagy L.G."/>
        </authorList>
    </citation>
    <scope>NUCLEOTIDE SEQUENCE [LARGE SCALE GENOMIC DNA]</scope>
    <source>
        <strain evidence="3 4">FP101781</strain>
    </source>
</reference>
<dbReference type="Proteomes" id="UP000298030">
    <property type="component" value="Unassembled WGS sequence"/>
</dbReference>
<dbReference type="GO" id="GO:0016787">
    <property type="term" value="F:hydrolase activity"/>
    <property type="evidence" value="ECO:0007669"/>
    <property type="project" value="UniProtKB-KW"/>
</dbReference>
<organism evidence="3 4">
    <name type="scientific">Coprinellus micaceus</name>
    <name type="common">Glistening ink-cap mushroom</name>
    <name type="synonym">Coprinus micaceus</name>
    <dbReference type="NCBI Taxonomy" id="71717"/>
    <lineage>
        <taxon>Eukaryota</taxon>
        <taxon>Fungi</taxon>
        <taxon>Dikarya</taxon>
        <taxon>Basidiomycota</taxon>
        <taxon>Agaricomycotina</taxon>
        <taxon>Agaricomycetes</taxon>
        <taxon>Agaricomycetidae</taxon>
        <taxon>Agaricales</taxon>
        <taxon>Agaricineae</taxon>
        <taxon>Psathyrellaceae</taxon>
        <taxon>Coprinellus</taxon>
    </lineage>
</organism>
<dbReference type="InterPro" id="IPR050309">
    <property type="entry name" value="Type-B_Carboxylest/Lipase"/>
</dbReference>
<evidence type="ECO:0000313" key="3">
    <source>
        <dbReference type="EMBL" id="TEB30902.1"/>
    </source>
</evidence>
<dbReference type="SUPFAM" id="SSF53474">
    <property type="entry name" value="alpha/beta-Hydrolases"/>
    <property type="match status" value="1"/>
</dbReference>
<feature type="signal peptide" evidence="1">
    <location>
        <begin position="1"/>
        <end position="21"/>
    </location>
</feature>
<dbReference type="EMBL" id="QPFP01000021">
    <property type="protein sequence ID" value="TEB30902.1"/>
    <property type="molecule type" value="Genomic_DNA"/>
</dbReference>
<dbReference type="OrthoDB" id="408631at2759"/>
<comment type="caution">
    <text evidence="3">The sequence shown here is derived from an EMBL/GenBank/DDBJ whole genome shotgun (WGS) entry which is preliminary data.</text>
</comment>
<feature type="domain" description="Carboxylesterase type B" evidence="2">
    <location>
        <begin position="124"/>
        <end position="286"/>
    </location>
</feature>
<proteinExistence type="predicted"/>
<sequence>MRFPRRLQLSLLLSVLATAWASPQLKFGSTTLSGQPISPAVEFFGGIPFAEPPLGQLRLRPPIFKPRLNVSTFDASDYGTSCPQPRLFGGDIPISEDCLTINVHRPIGTKLSDMLPVFFWTYHSDQLAALEWVQANIGFFGGDKRKVTATGESAGSILTSILYLNPEPFERLARGAIMQSGVANSIFVFKASRNELFWQKFVGNVPSCASLATSGSTLSCLRNASTDEISAAVLQSVVLEDLAANLNWMPAIDGKLVPDVPSRLFGKRRLANVPFITGTNLDEDMTDQDIRDYLVGITSDHKDSRKLEGIIDEALGLYPKDPKAGSPYGTGDECYELRSLLRQGVE</sequence>
<dbReference type="InterPro" id="IPR029058">
    <property type="entry name" value="AB_hydrolase_fold"/>
</dbReference>
<gene>
    <name evidence="3" type="ORF">FA13DRAFT_1792033</name>
</gene>
<dbReference type="Gene3D" id="3.40.50.1820">
    <property type="entry name" value="alpha/beta hydrolase"/>
    <property type="match status" value="2"/>
</dbReference>
<dbReference type="Pfam" id="PF00135">
    <property type="entry name" value="COesterase"/>
    <property type="match status" value="2"/>
</dbReference>
<dbReference type="STRING" id="71717.A0A4Y7TBE1"/>